<evidence type="ECO:0000313" key="4">
    <source>
        <dbReference type="WBParaSite" id="SSLN_0001873001-mRNA-1"/>
    </source>
</evidence>
<dbReference type="WBParaSite" id="SSLN_0001873001-mRNA-1">
    <property type="protein sequence ID" value="SSLN_0001873001-mRNA-1"/>
    <property type="gene ID" value="SSLN_0001873001"/>
</dbReference>
<proteinExistence type="predicted"/>
<feature type="compositionally biased region" description="Basic residues" evidence="1">
    <location>
        <begin position="84"/>
        <end position="95"/>
    </location>
</feature>
<gene>
    <name evidence="2" type="ORF">SSLN_LOCUS18047</name>
</gene>
<dbReference type="AlphaFoldDB" id="A0A183TNJ9"/>
<accession>A0A183TNJ9</accession>
<dbReference type="Proteomes" id="UP000275846">
    <property type="component" value="Unassembled WGS sequence"/>
</dbReference>
<evidence type="ECO:0000313" key="3">
    <source>
        <dbReference type="Proteomes" id="UP000275846"/>
    </source>
</evidence>
<protein>
    <submittedName>
        <fullName evidence="4">6-hydroxymethyl-7,8-dihydropterin pyrophosphokinase</fullName>
    </submittedName>
</protein>
<name>A0A183TNJ9_SCHSO</name>
<dbReference type="EMBL" id="UYSU01043583">
    <property type="protein sequence ID" value="VDM04433.1"/>
    <property type="molecule type" value="Genomic_DNA"/>
</dbReference>
<feature type="region of interest" description="Disordered" evidence="1">
    <location>
        <begin position="84"/>
        <end position="111"/>
    </location>
</feature>
<evidence type="ECO:0000256" key="1">
    <source>
        <dbReference type="SAM" id="MobiDB-lite"/>
    </source>
</evidence>
<sequence>MSKESVLCMCVCSGAQLKSVDTFMDLGSNLSRSPKVNDEIAHLIAKASQTFDAWRTWSGIDPASTSAPNARCTKLPCCRRCCMKQRSGRSTKSRRGSSTTSTSDAFAEYLS</sequence>
<keyword evidence="3" id="KW-1185">Reference proteome</keyword>
<reference evidence="4" key="1">
    <citation type="submission" date="2016-06" db="UniProtKB">
        <authorList>
            <consortium name="WormBaseParasite"/>
        </authorList>
    </citation>
    <scope>IDENTIFICATION</scope>
</reference>
<reference evidence="2 3" key="2">
    <citation type="submission" date="2018-11" db="EMBL/GenBank/DDBJ databases">
        <authorList>
            <consortium name="Pathogen Informatics"/>
        </authorList>
    </citation>
    <scope>NUCLEOTIDE SEQUENCE [LARGE SCALE GENOMIC DNA]</scope>
    <source>
        <strain evidence="2 3">NST_G2</strain>
    </source>
</reference>
<evidence type="ECO:0000313" key="2">
    <source>
        <dbReference type="EMBL" id="VDM04433.1"/>
    </source>
</evidence>
<organism evidence="4">
    <name type="scientific">Schistocephalus solidus</name>
    <name type="common">Tapeworm</name>
    <dbReference type="NCBI Taxonomy" id="70667"/>
    <lineage>
        <taxon>Eukaryota</taxon>
        <taxon>Metazoa</taxon>
        <taxon>Spiralia</taxon>
        <taxon>Lophotrochozoa</taxon>
        <taxon>Platyhelminthes</taxon>
        <taxon>Cestoda</taxon>
        <taxon>Eucestoda</taxon>
        <taxon>Diphyllobothriidea</taxon>
        <taxon>Diphyllobothriidae</taxon>
        <taxon>Schistocephalus</taxon>
    </lineage>
</organism>